<dbReference type="InterPro" id="IPR036820">
    <property type="entry name" value="Archease_dom_sf"/>
</dbReference>
<evidence type="ECO:0000256" key="1">
    <source>
        <dbReference type="ARBA" id="ARBA00007963"/>
    </source>
</evidence>
<feature type="domain" description="Archease" evidence="5">
    <location>
        <begin position="26"/>
        <end position="164"/>
    </location>
</feature>
<dbReference type="AlphaFoldDB" id="A0A564Y388"/>
<reference evidence="6 7" key="1">
    <citation type="submission" date="2019-07" db="EMBL/GenBank/DDBJ databases">
        <authorList>
            <person name="Jastrzebski P J."/>
            <person name="Paukszto L."/>
            <person name="Jastrzebski P J."/>
        </authorList>
    </citation>
    <scope>NUCLEOTIDE SEQUENCE [LARGE SCALE GENOMIC DNA]</scope>
    <source>
        <strain evidence="6 7">WMS-il1</strain>
    </source>
</reference>
<dbReference type="GO" id="GO:0072669">
    <property type="term" value="C:tRNA-splicing ligase complex"/>
    <property type="evidence" value="ECO:0007669"/>
    <property type="project" value="TreeGrafter"/>
</dbReference>
<evidence type="ECO:0000259" key="5">
    <source>
        <dbReference type="Pfam" id="PF01951"/>
    </source>
</evidence>
<comment type="similarity">
    <text evidence="1">Belongs to the archease family.</text>
</comment>
<gene>
    <name evidence="6" type="ORF">WMSIL1_LOCUS2571</name>
</gene>
<dbReference type="GO" id="GO:0046872">
    <property type="term" value="F:metal ion binding"/>
    <property type="evidence" value="ECO:0007669"/>
    <property type="project" value="UniProtKB-KW"/>
</dbReference>
<dbReference type="EMBL" id="CABIJS010000066">
    <property type="protein sequence ID" value="VUZ41646.1"/>
    <property type="molecule type" value="Genomic_DNA"/>
</dbReference>
<dbReference type="SUPFAM" id="SSF69819">
    <property type="entry name" value="MTH1598-like"/>
    <property type="match status" value="1"/>
</dbReference>
<evidence type="ECO:0000313" key="7">
    <source>
        <dbReference type="Proteomes" id="UP000321570"/>
    </source>
</evidence>
<dbReference type="FunFam" id="3.55.10.10:FF:000001">
    <property type="entry name" value="protein archease isoform X1"/>
    <property type="match status" value="1"/>
</dbReference>
<name>A0A564Y388_HYMDI</name>
<keyword evidence="2" id="KW-0819">tRNA processing</keyword>
<organism evidence="6 7">
    <name type="scientific">Hymenolepis diminuta</name>
    <name type="common">Rat tapeworm</name>
    <dbReference type="NCBI Taxonomy" id="6216"/>
    <lineage>
        <taxon>Eukaryota</taxon>
        <taxon>Metazoa</taxon>
        <taxon>Spiralia</taxon>
        <taxon>Lophotrochozoa</taxon>
        <taxon>Platyhelminthes</taxon>
        <taxon>Cestoda</taxon>
        <taxon>Eucestoda</taxon>
        <taxon>Cyclophyllidea</taxon>
        <taxon>Hymenolepididae</taxon>
        <taxon>Hymenolepis</taxon>
    </lineage>
</organism>
<evidence type="ECO:0000256" key="2">
    <source>
        <dbReference type="ARBA" id="ARBA00022694"/>
    </source>
</evidence>
<dbReference type="GO" id="GO:0006388">
    <property type="term" value="P:tRNA splicing, via endonucleolytic cleavage and ligation"/>
    <property type="evidence" value="ECO:0007669"/>
    <property type="project" value="TreeGrafter"/>
</dbReference>
<dbReference type="PANTHER" id="PTHR12682:SF11">
    <property type="entry name" value="PROTEIN ARCHEASE"/>
    <property type="match status" value="1"/>
</dbReference>
<sequence>MIYLFRYWKMTTDIEGDIPQIPEQHYEHLDHTADVQIHAWGKDIREAFEQAAMGMFSYMTTDYNSVDIKQTYEIEAEGSDMENLLFRFLDEWLFAFSADDFFFPRIIKITDFDKNNFRIKSVGYGEPFNLNKHPQGTEVKAITYSNMQIYDKDNKHEVFVIVDI</sequence>
<proteinExistence type="inferred from homology"/>
<keyword evidence="4" id="KW-0106">Calcium</keyword>
<dbReference type="Proteomes" id="UP000321570">
    <property type="component" value="Unassembled WGS sequence"/>
</dbReference>
<keyword evidence="3" id="KW-0479">Metal-binding</keyword>
<accession>A0A564Y388</accession>
<dbReference type="Gene3D" id="3.55.10.10">
    <property type="entry name" value="Archease domain"/>
    <property type="match status" value="1"/>
</dbReference>
<evidence type="ECO:0000256" key="4">
    <source>
        <dbReference type="ARBA" id="ARBA00022837"/>
    </source>
</evidence>
<dbReference type="InterPro" id="IPR002804">
    <property type="entry name" value="Archease"/>
</dbReference>
<dbReference type="PANTHER" id="PTHR12682">
    <property type="entry name" value="ARCHEASE"/>
    <property type="match status" value="1"/>
</dbReference>
<dbReference type="InterPro" id="IPR023572">
    <property type="entry name" value="Archease_dom"/>
</dbReference>
<evidence type="ECO:0000256" key="3">
    <source>
        <dbReference type="ARBA" id="ARBA00022723"/>
    </source>
</evidence>
<protein>
    <recommendedName>
        <fullName evidence="5">Archease domain-containing protein</fullName>
    </recommendedName>
</protein>
<evidence type="ECO:0000313" key="6">
    <source>
        <dbReference type="EMBL" id="VUZ41646.1"/>
    </source>
</evidence>
<keyword evidence="7" id="KW-1185">Reference proteome</keyword>
<dbReference type="Pfam" id="PF01951">
    <property type="entry name" value="Archease"/>
    <property type="match status" value="1"/>
</dbReference>